<feature type="domain" description="Methyltransferase type 11" evidence="1">
    <location>
        <begin position="44"/>
        <end position="139"/>
    </location>
</feature>
<keyword evidence="2" id="KW-0489">Methyltransferase</keyword>
<proteinExistence type="predicted"/>
<protein>
    <submittedName>
        <fullName evidence="2">Class I SAM-dependent methyltransferase</fullName>
        <ecNumber evidence="2">2.1.1.-</ecNumber>
    </submittedName>
</protein>
<comment type="caution">
    <text evidence="2">The sequence shown here is derived from an EMBL/GenBank/DDBJ whole genome shotgun (WGS) entry which is preliminary data.</text>
</comment>
<dbReference type="EC" id="2.1.1.-" evidence="2"/>
<dbReference type="CDD" id="cd02440">
    <property type="entry name" value="AdoMet_MTases"/>
    <property type="match status" value="1"/>
</dbReference>
<reference evidence="3" key="1">
    <citation type="journal article" date="2019" name="Int. J. Syst. Evol. Microbiol.">
        <title>The Global Catalogue of Microorganisms (GCM) 10K type strain sequencing project: providing services to taxonomists for standard genome sequencing and annotation.</title>
        <authorList>
            <consortium name="The Broad Institute Genomics Platform"/>
            <consortium name="The Broad Institute Genome Sequencing Center for Infectious Disease"/>
            <person name="Wu L."/>
            <person name="Ma J."/>
        </authorList>
    </citation>
    <scope>NUCLEOTIDE SEQUENCE [LARGE SCALE GENOMIC DNA]</scope>
    <source>
        <strain evidence="3">CCUG 61697</strain>
    </source>
</reference>
<keyword evidence="3" id="KW-1185">Reference proteome</keyword>
<dbReference type="GO" id="GO:0032259">
    <property type="term" value="P:methylation"/>
    <property type="evidence" value="ECO:0007669"/>
    <property type="project" value="UniProtKB-KW"/>
</dbReference>
<evidence type="ECO:0000313" key="3">
    <source>
        <dbReference type="Proteomes" id="UP001597102"/>
    </source>
</evidence>
<dbReference type="Proteomes" id="UP001597102">
    <property type="component" value="Unassembled WGS sequence"/>
</dbReference>
<evidence type="ECO:0000259" key="1">
    <source>
        <dbReference type="Pfam" id="PF08241"/>
    </source>
</evidence>
<gene>
    <name evidence="2" type="ORF">ACFQ2F_02405</name>
</gene>
<dbReference type="EMBL" id="JBHTJO010000001">
    <property type="protein sequence ID" value="MFD0985945.1"/>
    <property type="molecule type" value="Genomic_DNA"/>
</dbReference>
<dbReference type="InterPro" id="IPR013216">
    <property type="entry name" value="Methyltransf_11"/>
</dbReference>
<dbReference type="Pfam" id="PF08241">
    <property type="entry name" value="Methyltransf_11"/>
    <property type="match status" value="1"/>
</dbReference>
<dbReference type="Gene3D" id="3.40.50.150">
    <property type="entry name" value="Vaccinia Virus protein VP39"/>
    <property type="match status" value="1"/>
</dbReference>
<organism evidence="2 3">
    <name type="scientific">Methyloligella solikamskensis</name>
    <dbReference type="NCBI Taxonomy" id="1177756"/>
    <lineage>
        <taxon>Bacteria</taxon>
        <taxon>Pseudomonadati</taxon>
        <taxon>Pseudomonadota</taxon>
        <taxon>Alphaproteobacteria</taxon>
        <taxon>Hyphomicrobiales</taxon>
        <taxon>Hyphomicrobiaceae</taxon>
        <taxon>Methyloligella</taxon>
    </lineage>
</organism>
<keyword evidence="2" id="KW-0808">Transferase</keyword>
<sequence>MTSLVQQKFGESAADYAASQVHAAGPSLAKLANLILPESHWRHLDIATGAGHTALLFAPRIAKATASDITPEMLQQAKRLAKERGLNNVVTAIAPADDLPFPSTSYHLVTCRLAAHHFPDPAAFVRESARVLIPGGTFALVDNISPTDEDLAFRYNAFEKLRDPSHGRALSLQEWTDLIDAAGLEVESAEVMDQEIPFDPWVERMRCKPQTVERLRSMLEEEPLKDFLKPQETEDGLTFSLREAIVIAKKPSEATK</sequence>
<dbReference type="SUPFAM" id="SSF53335">
    <property type="entry name" value="S-adenosyl-L-methionine-dependent methyltransferases"/>
    <property type="match status" value="1"/>
</dbReference>
<dbReference type="InterPro" id="IPR029063">
    <property type="entry name" value="SAM-dependent_MTases_sf"/>
</dbReference>
<dbReference type="RefSeq" id="WP_379085169.1">
    <property type="nucleotide sequence ID" value="NZ_JBHTJO010000001.1"/>
</dbReference>
<evidence type="ECO:0000313" key="2">
    <source>
        <dbReference type="EMBL" id="MFD0985945.1"/>
    </source>
</evidence>
<dbReference type="PANTHER" id="PTHR43591:SF24">
    <property type="entry name" value="2-METHOXY-6-POLYPRENYL-1,4-BENZOQUINOL METHYLASE, MITOCHONDRIAL"/>
    <property type="match status" value="1"/>
</dbReference>
<accession>A0ABW3J726</accession>
<name>A0ABW3J726_9HYPH</name>
<dbReference type="PANTHER" id="PTHR43591">
    <property type="entry name" value="METHYLTRANSFERASE"/>
    <property type="match status" value="1"/>
</dbReference>
<dbReference type="GO" id="GO:0008168">
    <property type="term" value="F:methyltransferase activity"/>
    <property type="evidence" value="ECO:0007669"/>
    <property type="project" value="UniProtKB-KW"/>
</dbReference>